<dbReference type="GO" id="GO:0007015">
    <property type="term" value="P:actin filament organization"/>
    <property type="evidence" value="ECO:0007669"/>
    <property type="project" value="TreeGrafter"/>
</dbReference>
<evidence type="ECO:0000256" key="4">
    <source>
        <dbReference type="RuleBase" id="RU000647"/>
    </source>
</evidence>
<comment type="caution">
    <text evidence="7">The sequence shown here is derived from an EMBL/GenBank/DDBJ whole genome shotgun (WGS) entry which is preliminary data.</text>
</comment>
<feature type="region of interest" description="Disordered" evidence="5">
    <location>
        <begin position="27"/>
        <end position="63"/>
    </location>
</feature>
<dbReference type="InterPro" id="IPR016098">
    <property type="entry name" value="CAP/MinC_C"/>
</dbReference>
<dbReference type="InterPro" id="IPR017901">
    <property type="entry name" value="C-CAP_CF_C-like"/>
</dbReference>
<dbReference type="GO" id="GO:0008179">
    <property type="term" value="F:adenylate cyclase binding"/>
    <property type="evidence" value="ECO:0007669"/>
    <property type="project" value="TreeGrafter"/>
</dbReference>
<feature type="compositionally biased region" description="Polar residues" evidence="5">
    <location>
        <begin position="284"/>
        <end position="302"/>
    </location>
</feature>
<dbReference type="InterPro" id="IPR006599">
    <property type="entry name" value="CARP_motif"/>
</dbReference>
<organism evidence="7 8">
    <name type="scientific">Multifurca ochricompacta</name>
    <dbReference type="NCBI Taxonomy" id="376703"/>
    <lineage>
        <taxon>Eukaryota</taxon>
        <taxon>Fungi</taxon>
        <taxon>Dikarya</taxon>
        <taxon>Basidiomycota</taxon>
        <taxon>Agaricomycotina</taxon>
        <taxon>Agaricomycetes</taxon>
        <taxon>Russulales</taxon>
        <taxon>Russulaceae</taxon>
        <taxon>Multifurca</taxon>
    </lineage>
</organism>
<accession>A0AAD4QPR8</accession>
<dbReference type="Pfam" id="PF08603">
    <property type="entry name" value="CAP_C"/>
    <property type="match status" value="1"/>
</dbReference>
<evidence type="ECO:0000256" key="3">
    <source>
        <dbReference type="ARBA" id="ARBA00072052"/>
    </source>
</evidence>
<dbReference type="Pfam" id="PF01213">
    <property type="entry name" value="CAP_N-CM"/>
    <property type="match status" value="1"/>
</dbReference>
<dbReference type="EMBL" id="WTXG01000009">
    <property type="protein sequence ID" value="KAI0303480.1"/>
    <property type="molecule type" value="Genomic_DNA"/>
</dbReference>
<dbReference type="Gene3D" id="2.160.20.70">
    <property type="match status" value="1"/>
</dbReference>
<comment type="function">
    <text evidence="2">The N-terminal domain binds to adenylyl cyclase, thereby enabling adenylyl cyclase to be activated by upstream regulatory signals, such as Ras. The C-terminal domain is required for normal cellular morphology and growth control.</text>
</comment>
<dbReference type="GO" id="GO:0005737">
    <property type="term" value="C:cytoplasm"/>
    <property type="evidence" value="ECO:0007669"/>
    <property type="project" value="TreeGrafter"/>
</dbReference>
<dbReference type="GO" id="GO:0019933">
    <property type="term" value="P:cAMP-mediated signaling"/>
    <property type="evidence" value="ECO:0007669"/>
    <property type="project" value="TreeGrafter"/>
</dbReference>
<dbReference type="InterPro" id="IPR001837">
    <property type="entry name" value="Adenylate_cyclase-assoc_CAP"/>
</dbReference>
<reference evidence="7" key="1">
    <citation type="journal article" date="2022" name="New Phytol.">
        <title>Evolutionary transition to the ectomycorrhizal habit in the genomes of a hyperdiverse lineage of mushroom-forming fungi.</title>
        <authorList>
            <person name="Looney B."/>
            <person name="Miyauchi S."/>
            <person name="Morin E."/>
            <person name="Drula E."/>
            <person name="Courty P.E."/>
            <person name="Kohler A."/>
            <person name="Kuo A."/>
            <person name="LaButti K."/>
            <person name="Pangilinan J."/>
            <person name="Lipzen A."/>
            <person name="Riley R."/>
            <person name="Andreopoulos W."/>
            <person name="He G."/>
            <person name="Johnson J."/>
            <person name="Nolan M."/>
            <person name="Tritt A."/>
            <person name="Barry K.W."/>
            <person name="Grigoriev I.V."/>
            <person name="Nagy L.G."/>
            <person name="Hibbett D."/>
            <person name="Henrissat B."/>
            <person name="Matheny P.B."/>
            <person name="Labbe J."/>
            <person name="Martin F.M."/>
        </authorList>
    </citation>
    <scope>NUCLEOTIDE SEQUENCE</scope>
    <source>
        <strain evidence="7">BPL690</strain>
    </source>
</reference>
<comment type="similarity">
    <text evidence="1 4">Belongs to the CAP family.</text>
</comment>
<dbReference type="InterPro" id="IPR013912">
    <property type="entry name" value="Adenylate_cyclase-assoc_CAP_C"/>
</dbReference>
<dbReference type="InterPro" id="IPR013992">
    <property type="entry name" value="Adenylate_cyclase-assoc_CAP_N"/>
</dbReference>
<feature type="region of interest" description="Disordered" evidence="5">
    <location>
        <begin position="276"/>
        <end position="317"/>
    </location>
</feature>
<dbReference type="InterPro" id="IPR053950">
    <property type="entry name" value="CAP_N"/>
</dbReference>
<evidence type="ECO:0000256" key="5">
    <source>
        <dbReference type="SAM" id="MobiDB-lite"/>
    </source>
</evidence>
<dbReference type="SMART" id="SM00673">
    <property type="entry name" value="CARP"/>
    <property type="match status" value="2"/>
</dbReference>
<proteinExistence type="inferred from homology"/>
<dbReference type="InterPro" id="IPR036222">
    <property type="entry name" value="CAP_N_sf"/>
</dbReference>
<keyword evidence="8" id="KW-1185">Reference proteome</keyword>
<dbReference type="FunFam" id="1.25.40.330:FF:000001">
    <property type="entry name" value="Adenylyl cyclase-associated protein"/>
    <property type="match status" value="1"/>
</dbReference>
<feature type="domain" description="C-CAP/cofactor C-like" evidence="6">
    <location>
        <begin position="321"/>
        <end position="460"/>
    </location>
</feature>
<dbReference type="PANTHER" id="PTHR10652:SF0">
    <property type="entry name" value="ADENYLYL CYCLASE-ASSOCIATED PROTEIN"/>
    <property type="match status" value="1"/>
</dbReference>
<dbReference type="Gene3D" id="1.25.40.330">
    <property type="entry name" value="Adenylate cyclase-associated CAP, N-terminal domain"/>
    <property type="match status" value="1"/>
</dbReference>
<evidence type="ECO:0000259" key="6">
    <source>
        <dbReference type="PROSITE" id="PS51329"/>
    </source>
</evidence>
<name>A0AAD4QPR8_9AGAM</name>
<dbReference type="PANTHER" id="PTHR10652">
    <property type="entry name" value="ADENYLYL CYCLASE-ASSOCIATED PROTEIN"/>
    <property type="match status" value="1"/>
</dbReference>
<dbReference type="Proteomes" id="UP001203297">
    <property type="component" value="Unassembled WGS sequence"/>
</dbReference>
<gene>
    <name evidence="7" type="ORF">B0F90DRAFT_1711383</name>
</gene>
<dbReference type="SUPFAM" id="SSF69340">
    <property type="entry name" value="C-terminal domain of adenylylcyclase associated protein"/>
    <property type="match status" value="1"/>
</dbReference>
<dbReference type="Pfam" id="PF21938">
    <property type="entry name" value="CAP_N"/>
    <property type="match status" value="1"/>
</dbReference>
<dbReference type="PROSITE" id="PS01088">
    <property type="entry name" value="CAP_1"/>
    <property type="match status" value="1"/>
</dbReference>
<dbReference type="InterPro" id="IPR018106">
    <property type="entry name" value="CAP_CS_N"/>
</dbReference>
<dbReference type="SUPFAM" id="SSF101278">
    <property type="entry name" value="N-terminal domain of adenylylcyclase associated protein, CAP"/>
    <property type="match status" value="1"/>
</dbReference>
<dbReference type="AlphaFoldDB" id="A0AAD4QPR8"/>
<feature type="compositionally biased region" description="Low complexity" evidence="5">
    <location>
        <begin position="34"/>
        <end position="53"/>
    </location>
</feature>
<protein>
    <recommendedName>
        <fullName evidence="3 4">Adenylyl cyclase-associated protein</fullName>
    </recommendedName>
</protein>
<evidence type="ECO:0000256" key="2">
    <source>
        <dbReference type="ARBA" id="ARBA00054756"/>
    </source>
</evidence>
<evidence type="ECO:0000313" key="7">
    <source>
        <dbReference type="EMBL" id="KAI0303480.1"/>
    </source>
</evidence>
<dbReference type="GO" id="GO:0003779">
    <property type="term" value="F:actin binding"/>
    <property type="evidence" value="ECO:0007669"/>
    <property type="project" value="InterPro"/>
</dbReference>
<evidence type="ECO:0000313" key="8">
    <source>
        <dbReference type="Proteomes" id="UP001203297"/>
    </source>
</evidence>
<evidence type="ECO:0000256" key="1">
    <source>
        <dbReference type="ARBA" id="ARBA00007659"/>
    </source>
</evidence>
<sequence>MSNINISTVLKRLEAVTSRLEDLYEHSGKGTLQSSNASASASTSATAPATSVTPLPPPDHVQAQVIEDPPSVVAYYEQILKGKVQPFVKLTETLAIPSVVEQANLVERLYTNLGGIIRLSAVCKKPEQASFAELLRDLQKDIEAISTIKDSNRKERDWLNHLTFVAEGSPVVAWIAVENKPGPYVTDIKEATQFYGNRIIKDFKEKNKAHVEWVKAFTSIFDDMKKYVMEYHTTGLVWNTKGISISEYKASTPPAATAVFAELNRGAEVTKNLRKVDKSEMTHKNPTLRASSTVPSTVGQSSAPKKPARPAKPQALMGKKPAKFALEGNKWAIEYQENEAALIVENAELSHVVNLFGCKNSTVVIKGKVNAVTIVNCTKTSVLVESVISSVSMTNSPSFTLQITGSAPTIQLDSTDSGQIFLSKDCLGVEITTAKCSSINISLPVEGEEDGIFEEKPVPEMLLTKIKDGKLITTVVEHVG</sequence>
<dbReference type="InterPro" id="IPR036223">
    <property type="entry name" value="CAP_C_sf"/>
</dbReference>
<dbReference type="PROSITE" id="PS51329">
    <property type="entry name" value="C_CAP_COFACTOR_C"/>
    <property type="match status" value="1"/>
</dbReference>